<comment type="caution">
    <text evidence="1">The sequence shown here is derived from an EMBL/GenBank/DDBJ whole genome shotgun (WGS) entry which is preliminary data.</text>
</comment>
<dbReference type="AlphaFoldDB" id="A0A964TDN0"/>
<name>A0A964TDN0_9FLAO</name>
<organism evidence="1 2">
    <name type="scientific">Flagellimonas ochracea</name>
    <dbReference type="NCBI Taxonomy" id="2696472"/>
    <lineage>
        <taxon>Bacteria</taxon>
        <taxon>Pseudomonadati</taxon>
        <taxon>Bacteroidota</taxon>
        <taxon>Flavobacteriia</taxon>
        <taxon>Flavobacteriales</taxon>
        <taxon>Flavobacteriaceae</taxon>
        <taxon>Flagellimonas</taxon>
    </lineage>
</organism>
<keyword evidence="2" id="KW-1185">Reference proteome</keyword>
<dbReference type="RefSeq" id="WP_166524332.1">
    <property type="nucleotide sequence ID" value="NZ_JAAABI010000005.1"/>
</dbReference>
<evidence type="ECO:0000313" key="1">
    <source>
        <dbReference type="EMBL" id="NAY92912.1"/>
    </source>
</evidence>
<accession>A0A964TDN0</accession>
<evidence type="ECO:0008006" key="3">
    <source>
        <dbReference type="Google" id="ProtNLM"/>
    </source>
</evidence>
<gene>
    <name evidence="1" type="ORF">GTQ34_13395</name>
</gene>
<reference evidence="1" key="1">
    <citation type="submission" date="2020-01" db="EMBL/GenBank/DDBJ databases">
        <title>Muricauda ochracea sp. nov., isolated from a tidal flat of Garorim bay in Korea.</title>
        <authorList>
            <person name="Kim D."/>
            <person name="Yoo Y."/>
            <person name="Kim J.-J."/>
        </authorList>
    </citation>
    <scope>NUCLEOTIDE SEQUENCE</scope>
    <source>
        <strain evidence="1">JGD-17</strain>
    </source>
</reference>
<evidence type="ECO:0000313" key="2">
    <source>
        <dbReference type="Proteomes" id="UP000667650"/>
    </source>
</evidence>
<protein>
    <recommendedName>
        <fullName evidence="3">Secreted protein</fullName>
    </recommendedName>
</protein>
<sequence>MKLKIIYIVLFSLGISGSVNGQLNSYKYIIVPKKFEAFKSENMHLTSTMVKHYFSQYGFNAVYDDALQADLIADPCLGVTAQLLDFSSLFATKAVVVLTDCEGKEVFRTMEGRSKEKEYREAYKEALENSFVSFDGMDYKYIPMEKSETKTKKEEPITISFKDDVKSVDNAPKPKIVEQKATPEEQLYKNREPVSSNMVKVEPNERPLQNETQPVPSSEDFQANDILIAQPSESGYYLLDSASNVVLKLQETSMQDIFLADYMGNNAVVFKKEGKWVLEYAENGEKHLKELNIRF</sequence>
<dbReference type="EMBL" id="JAAABI010000005">
    <property type="protein sequence ID" value="NAY92912.1"/>
    <property type="molecule type" value="Genomic_DNA"/>
</dbReference>
<proteinExistence type="predicted"/>
<dbReference type="Proteomes" id="UP000667650">
    <property type="component" value="Unassembled WGS sequence"/>
</dbReference>